<proteinExistence type="predicted"/>
<feature type="compositionally biased region" description="Basic residues" evidence="3">
    <location>
        <begin position="7"/>
        <end position="17"/>
    </location>
</feature>
<feature type="compositionally biased region" description="Low complexity" evidence="3">
    <location>
        <begin position="227"/>
        <end position="248"/>
    </location>
</feature>
<name>E2ANS0_CAMFO</name>
<feature type="compositionally biased region" description="Low complexity" evidence="3">
    <location>
        <begin position="132"/>
        <end position="142"/>
    </location>
</feature>
<reference evidence="4 5" key="1">
    <citation type="journal article" date="2010" name="Science">
        <title>Genomic comparison of the ants Camponotus floridanus and Harpegnathos saltator.</title>
        <authorList>
            <person name="Bonasio R."/>
            <person name="Zhang G."/>
            <person name="Ye C."/>
            <person name="Mutti N.S."/>
            <person name="Fang X."/>
            <person name="Qin N."/>
            <person name="Donahue G."/>
            <person name="Yang P."/>
            <person name="Li Q."/>
            <person name="Li C."/>
            <person name="Zhang P."/>
            <person name="Huang Z."/>
            <person name="Berger S.L."/>
            <person name="Reinberg D."/>
            <person name="Wang J."/>
            <person name="Liebig J."/>
        </authorList>
    </citation>
    <scope>NUCLEOTIDE SEQUENCE [LARGE SCALE GENOMIC DNA]</scope>
    <source>
        <strain evidence="5">C129</strain>
    </source>
</reference>
<feature type="compositionally biased region" description="Polar residues" evidence="3">
    <location>
        <begin position="189"/>
        <end position="218"/>
    </location>
</feature>
<gene>
    <name evidence="4" type="ORF">EAG_03312</name>
</gene>
<dbReference type="AlphaFoldDB" id="E2ANS0"/>
<comment type="subcellular location">
    <subcellularLocation>
        <location evidence="1">Cytoplasm</location>
    </subcellularLocation>
</comment>
<feature type="compositionally biased region" description="Low complexity" evidence="3">
    <location>
        <begin position="300"/>
        <end position="331"/>
    </location>
</feature>
<evidence type="ECO:0000256" key="3">
    <source>
        <dbReference type="SAM" id="MobiDB-lite"/>
    </source>
</evidence>
<organism evidence="5">
    <name type="scientific">Camponotus floridanus</name>
    <name type="common">Florida carpenter ant</name>
    <dbReference type="NCBI Taxonomy" id="104421"/>
    <lineage>
        <taxon>Eukaryota</taxon>
        <taxon>Metazoa</taxon>
        <taxon>Ecdysozoa</taxon>
        <taxon>Arthropoda</taxon>
        <taxon>Hexapoda</taxon>
        <taxon>Insecta</taxon>
        <taxon>Pterygota</taxon>
        <taxon>Neoptera</taxon>
        <taxon>Endopterygota</taxon>
        <taxon>Hymenoptera</taxon>
        <taxon>Apocrita</taxon>
        <taxon>Aculeata</taxon>
        <taxon>Formicoidea</taxon>
        <taxon>Formicidae</taxon>
        <taxon>Formicinae</taxon>
        <taxon>Camponotus</taxon>
    </lineage>
</organism>
<accession>E2ANS0</accession>
<dbReference type="InterPro" id="IPR005398">
    <property type="entry name" value="Tubby_N"/>
</dbReference>
<dbReference type="OMA" id="MISANST"/>
<dbReference type="Proteomes" id="UP000000311">
    <property type="component" value="Unassembled WGS sequence"/>
</dbReference>
<feature type="compositionally biased region" description="Basic and acidic residues" evidence="3">
    <location>
        <begin position="34"/>
        <end position="43"/>
    </location>
</feature>
<dbReference type="OrthoDB" id="5987799at2759"/>
<dbReference type="PRINTS" id="PR01574">
    <property type="entry name" value="TUBBYPROTEIN"/>
</dbReference>
<dbReference type="GO" id="GO:0005737">
    <property type="term" value="C:cytoplasm"/>
    <property type="evidence" value="ECO:0007669"/>
    <property type="project" value="UniProtKB-SubCell"/>
</dbReference>
<evidence type="ECO:0000256" key="1">
    <source>
        <dbReference type="ARBA" id="ARBA00004496"/>
    </source>
</evidence>
<dbReference type="STRING" id="104421.E2ANS0"/>
<feature type="compositionally biased region" description="Polar residues" evidence="3">
    <location>
        <begin position="274"/>
        <end position="287"/>
    </location>
</feature>
<feature type="compositionally biased region" description="Basic residues" evidence="3">
    <location>
        <begin position="44"/>
        <end position="57"/>
    </location>
</feature>
<protein>
    <submittedName>
        <fullName evidence="4">Uncharacterized protein</fullName>
    </submittedName>
</protein>
<evidence type="ECO:0000313" key="4">
    <source>
        <dbReference type="EMBL" id="EFN64922.1"/>
    </source>
</evidence>
<evidence type="ECO:0000256" key="2">
    <source>
        <dbReference type="ARBA" id="ARBA00022490"/>
    </source>
</evidence>
<sequence>MLGAQHNVRHRHHRHLSHGGNMAQQSVCPTLPPQEKDNRDIFRCRKRKKRKKRKRRCRPDEQPGPQCRVVEESTTSPTDIDASSEMSNITTPESKRSCEGAASEEACRRQALSVPAKKRKSRIDGGDGGSSGNLNNGKNKASTSNAKKPNVNIADSQSKKPDLTDGKKTKRKGPPSRGKAMVPSRRQYESGTVQTFLPLTTPTSEEQQVSTAISSSLPSPLGVSTAPSSARRSNSPSSGRRKPSPSSRNHVTRPMSSLRKGKSFSSSLGRAKSTPMSEINLPSTTKVPETTSAWYATSFPQLPTSSSVPSSSSLLWQSAENSTNSLSNSSLVDEESLSTVTSEFTTEMVESIAETTFRQDE</sequence>
<dbReference type="EMBL" id="GL441313">
    <property type="protein sequence ID" value="EFN64922.1"/>
    <property type="molecule type" value="Genomic_DNA"/>
</dbReference>
<evidence type="ECO:0000313" key="5">
    <source>
        <dbReference type="Proteomes" id="UP000000311"/>
    </source>
</evidence>
<feature type="region of interest" description="Disordered" evidence="3">
    <location>
        <begin position="299"/>
        <end position="343"/>
    </location>
</feature>
<feature type="compositionally biased region" description="Basic and acidic residues" evidence="3">
    <location>
        <begin position="157"/>
        <end position="167"/>
    </location>
</feature>
<keyword evidence="5" id="KW-1185">Reference proteome</keyword>
<feature type="region of interest" description="Disordered" evidence="3">
    <location>
        <begin position="1"/>
        <end position="287"/>
    </location>
</feature>
<keyword evidence="2" id="KW-0963">Cytoplasm</keyword>
<dbReference type="InParanoid" id="E2ANS0"/>